<evidence type="ECO:0000256" key="5">
    <source>
        <dbReference type="ARBA" id="ARBA00022679"/>
    </source>
</evidence>
<comment type="catalytic activity">
    <reaction evidence="1">
        <text>(7,8-dihydropterin-6-yl)methyl diphosphate + 4-aminobenzoate = 7,8-dihydropteroate + diphosphate</text>
        <dbReference type="Rhea" id="RHEA:19949"/>
        <dbReference type="ChEBI" id="CHEBI:17836"/>
        <dbReference type="ChEBI" id="CHEBI:17839"/>
        <dbReference type="ChEBI" id="CHEBI:33019"/>
        <dbReference type="ChEBI" id="CHEBI:72950"/>
        <dbReference type="EC" id="2.5.1.15"/>
    </reaction>
</comment>
<keyword evidence="11" id="KW-1185">Reference proteome</keyword>
<evidence type="ECO:0000313" key="11">
    <source>
        <dbReference type="Proteomes" id="UP000291117"/>
    </source>
</evidence>
<evidence type="ECO:0000256" key="7">
    <source>
        <dbReference type="ARBA" id="ARBA00022842"/>
    </source>
</evidence>
<name>A0A4R0MPA2_9SPHI</name>
<keyword evidence="7" id="KW-0460">Magnesium</keyword>
<comment type="pathway">
    <text evidence="3">Cofactor biosynthesis; tetrahydrofolate biosynthesis; 7,8-dihydrofolate from 2-amino-4-hydroxy-6-hydroxymethyl-7,8-dihydropteridine diphosphate and 4-aminobenzoate: step 1/2.</text>
</comment>
<reference evidence="10 11" key="1">
    <citation type="submission" date="2019-02" db="EMBL/GenBank/DDBJ databases">
        <title>Pedobacter sp. RP-3-8 sp. nov., isolated from Arctic soil.</title>
        <authorList>
            <person name="Dahal R.H."/>
        </authorList>
    </citation>
    <scope>NUCLEOTIDE SEQUENCE [LARGE SCALE GENOMIC DNA]</scope>
    <source>
        <strain evidence="10 11">RP-3-8</strain>
    </source>
</reference>
<dbReference type="OrthoDB" id="9811744at2"/>
<dbReference type="InterPro" id="IPR006390">
    <property type="entry name" value="DHP_synth_dom"/>
</dbReference>
<comment type="cofactor">
    <cofactor evidence="2">
        <name>Mg(2+)</name>
        <dbReference type="ChEBI" id="CHEBI:18420"/>
    </cofactor>
</comment>
<dbReference type="GO" id="GO:0046654">
    <property type="term" value="P:tetrahydrofolate biosynthetic process"/>
    <property type="evidence" value="ECO:0007669"/>
    <property type="project" value="TreeGrafter"/>
</dbReference>
<dbReference type="EMBL" id="SJSM01000021">
    <property type="protein sequence ID" value="TCC88337.1"/>
    <property type="molecule type" value="Genomic_DNA"/>
</dbReference>
<keyword evidence="5 10" id="KW-0808">Transferase</keyword>
<evidence type="ECO:0000256" key="8">
    <source>
        <dbReference type="ARBA" id="ARBA00022909"/>
    </source>
</evidence>
<keyword evidence="6" id="KW-0479">Metal-binding</keyword>
<evidence type="ECO:0000313" key="10">
    <source>
        <dbReference type="EMBL" id="TCC88337.1"/>
    </source>
</evidence>
<dbReference type="SUPFAM" id="SSF51717">
    <property type="entry name" value="Dihydropteroate synthetase-like"/>
    <property type="match status" value="1"/>
</dbReference>
<proteinExistence type="predicted"/>
<dbReference type="PANTHER" id="PTHR20941:SF1">
    <property type="entry name" value="FOLIC ACID SYNTHESIS PROTEIN FOL1"/>
    <property type="match status" value="1"/>
</dbReference>
<evidence type="ECO:0000256" key="2">
    <source>
        <dbReference type="ARBA" id="ARBA00001946"/>
    </source>
</evidence>
<dbReference type="PROSITE" id="PS50972">
    <property type="entry name" value="PTERIN_BINDING"/>
    <property type="match status" value="1"/>
</dbReference>
<dbReference type="CDD" id="cd00739">
    <property type="entry name" value="DHPS"/>
    <property type="match status" value="1"/>
</dbReference>
<dbReference type="InterPro" id="IPR045031">
    <property type="entry name" value="DHP_synth-like"/>
</dbReference>
<organism evidence="10 11">
    <name type="scientific">Pedobacter hiemivivus</name>
    <dbReference type="NCBI Taxonomy" id="2530454"/>
    <lineage>
        <taxon>Bacteria</taxon>
        <taxon>Pseudomonadati</taxon>
        <taxon>Bacteroidota</taxon>
        <taxon>Sphingobacteriia</taxon>
        <taxon>Sphingobacteriales</taxon>
        <taxon>Sphingobacteriaceae</taxon>
        <taxon>Pedobacter</taxon>
    </lineage>
</organism>
<dbReference type="GO" id="GO:0046872">
    <property type="term" value="F:metal ion binding"/>
    <property type="evidence" value="ECO:0007669"/>
    <property type="project" value="UniProtKB-KW"/>
</dbReference>
<evidence type="ECO:0000256" key="6">
    <source>
        <dbReference type="ARBA" id="ARBA00022723"/>
    </source>
</evidence>
<dbReference type="InterPro" id="IPR011005">
    <property type="entry name" value="Dihydropteroate_synth-like_sf"/>
</dbReference>
<gene>
    <name evidence="10" type="primary">folP</name>
    <name evidence="10" type="ORF">EZ444_21990</name>
</gene>
<dbReference type="NCBIfam" id="TIGR01496">
    <property type="entry name" value="DHPS"/>
    <property type="match status" value="1"/>
</dbReference>
<keyword evidence="8" id="KW-0289">Folate biosynthesis</keyword>
<dbReference type="InterPro" id="IPR000489">
    <property type="entry name" value="Pterin-binding_dom"/>
</dbReference>
<dbReference type="Gene3D" id="3.20.20.20">
    <property type="entry name" value="Dihydropteroate synthase-like"/>
    <property type="match status" value="1"/>
</dbReference>
<feature type="domain" description="Pterin-binding" evidence="9">
    <location>
        <begin position="25"/>
        <end position="277"/>
    </location>
</feature>
<dbReference type="AlphaFoldDB" id="A0A4R0MPA2"/>
<protein>
    <recommendedName>
        <fullName evidence="4">dihydropteroate synthase</fullName>
        <ecNumber evidence="4">2.5.1.15</ecNumber>
    </recommendedName>
</protein>
<evidence type="ECO:0000256" key="1">
    <source>
        <dbReference type="ARBA" id="ARBA00000012"/>
    </source>
</evidence>
<accession>A0A4R0MPA2</accession>
<dbReference type="Pfam" id="PF00809">
    <property type="entry name" value="Pterin_bind"/>
    <property type="match status" value="1"/>
</dbReference>
<comment type="caution">
    <text evidence="10">The sequence shown here is derived from an EMBL/GenBank/DDBJ whole genome shotgun (WGS) entry which is preliminary data.</text>
</comment>
<dbReference type="EC" id="2.5.1.15" evidence="4"/>
<sequence length="288" mass="31580">MAKDTFLNRKTTLNLKGKLVDLSTPAVMGILNLTTDSFYSESRISSVELALQRAQSIINEGGLFIDIGAYSSRPGADEVSEAEEVDKIVTAVAAISEAFPDVFLSIDTFRAKVARAAVEAGAHIINDIAAGNMDEDMFETVADLNVPYIIMHMKGTPKTMQQHTNYHHMMLEMTCYFSEKVDRLKKLGVKDIILDPGFGFSKTLDQNYELLQHMEDLNIFELPVLAGLSRKSMIYKFLGGGPEQALNGTTALNTIALLKGANILRVHDVKAAAECIALVGKTQEQQYG</sequence>
<dbReference type="GO" id="GO:0046656">
    <property type="term" value="P:folic acid biosynthetic process"/>
    <property type="evidence" value="ECO:0007669"/>
    <property type="project" value="UniProtKB-KW"/>
</dbReference>
<evidence type="ECO:0000256" key="3">
    <source>
        <dbReference type="ARBA" id="ARBA00004763"/>
    </source>
</evidence>
<dbReference type="PANTHER" id="PTHR20941">
    <property type="entry name" value="FOLATE SYNTHESIS PROTEINS"/>
    <property type="match status" value="1"/>
</dbReference>
<dbReference type="RefSeq" id="WP_131611392.1">
    <property type="nucleotide sequence ID" value="NZ_SJSM01000021.1"/>
</dbReference>
<dbReference type="Proteomes" id="UP000291117">
    <property type="component" value="Unassembled WGS sequence"/>
</dbReference>
<dbReference type="GO" id="GO:0005829">
    <property type="term" value="C:cytosol"/>
    <property type="evidence" value="ECO:0007669"/>
    <property type="project" value="TreeGrafter"/>
</dbReference>
<evidence type="ECO:0000256" key="4">
    <source>
        <dbReference type="ARBA" id="ARBA00012458"/>
    </source>
</evidence>
<evidence type="ECO:0000259" key="9">
    <source>
        <dbReference type="PROSITE" id="PS50972"/>
    </source>
</evidence>
<dbReference type="GO" id="GO:0004156">
    <property type="term" value="F:dihydropteroate synthase activity"/>
    <property type="evidence" value="ECO:0007669"/>
    <property type="project" value="UniProtKB-EC"/>
</dbReference>